<name>A0A9P6B2K1_9AGAM</name>
<feature type="compositionally biased region" description="Low complexity" evidence="9">
    <location>
        <begin position="432"/>
        <end position="445"/>
    </location>
</feature>
<feature type="region of interest" description="Disordered" evidence="9">
    <location>
        <begin position="189"/>
        <end position="254"/>
    </location>
</feature>
<feature type="region of interest" description="Disordered" evidence="9">
    <location>
        <begin position="1"/>
        <end position="81"/>
    </location>
</feature>
<dbReference type="GO" id="GO:0003682">
    <property type="term" value="F:chromatin binding"/>
    <property type="evidence" value="ECO:0007669"/>
    <property type="project" value="TreeGrafter"/>
</dbReference>
<dbReference type="Gene3D" id="1.20.920.10">
    <property type="entry name" value="Bromodomain-like"/>
    <property type="match status" value="2"/>
</dbReference>
<dbReference type="PANTHER" id="PTHR16062">
    <property type="entry name" value="SWI/SNF-RELATED"/>
    <property type="match status" value="1"/>
</dbReference>
<feature type="compositionally biased region" description="Acidic residues" evidence="9">
    <location>
        <begin position="604"/>
        <end position="613"/>
    </location>
</feature>
<dbReference type="EMBL" id="MU128938">
    <property type="protein sequence ID" value="KAF9516558.1"/>
    <property type="molecule type" value="Genomic_DNA"/>
</dbReference>
<evidence type="ECO:0000256" key="1">
    <source>
        <dbReference type="ARBA" id="ARBA00004123"/>
    </source>
</evidence>
<keyword evidence="4" id="KW-0805">Transcription regulation</keyword>
<comment type="caution">
    <text evidence="11">The sequence shown here is derived from an EMBL/GenBank/DDBJ whole genome shotgun (WGS) entry which is preliminary data.</text>
</comment>
<keyword evidence="2" id="KW-0677">Repeat</keyword>
<evidence type="ECO:0000256" key="5">
    <source>
        <dbReference type="ARBA" id="ARBA00023117"/>
    </source>
</evidence>
<dbReference type="CDD" id="cd04369">
    <property type="entry name" value="Bromodomain"/>
    <property type="match status" value="1"/>
</dbReference>
<sequence length="770" mass="82684">MDQLGAGMSKRKRQAGDPAAAVEAGPRVKRRKETSGMSFTIPAQKSRTSGTPAQEAISEEHEHEDGDNGTEEDVQGGGEGAEQVRELGLQMWQAVRGARSNDGRDITIDFLKLPPKKQYPDYYTIIKKPIALDEIKTKIENGSYSTLKAIKRAFDQCFRNAKRYNMNESPIWVAAKIMQKIASKEYKKLAASPDTEEDDVDVGDADVDVPPNTSAAAIVESDDDDDPDDGDDGDEAATPNGTVSARKSSRKQSLSRLLKNKLQKLIKKAPKDAEGNLFSNPFLVLPNKKEWPDYYRLIEKPIAFDAIFKKLKKKMYPTTADFVSDVELLFSNALLFNEDQSPVWIAAQTLRPMFYKLLVDLPPEYAPSAIPTQPPGQGQSQGGPKIKLRMQPKSDAPAAPSAATTTTTIPTAASSQVTPSHTGDQTLQQTFTNTASTSTPGASTSRQRQTISKTAGSAPPPTAAVSPLPVPSKSSQPQSQTPQYQYPPTTSATHRPPASGIYHPQPQFPPPTTTLASSHPTAMTAARSYNQYPPTPPVAPRSPTPEITPTTIIRSITLVTAPAGRTIVFHSTGDGGGLSIRYWAVRLGRNETTVKLRIDVEKGPDEEEGEEGESTAGGTESAVLVDTEGKRFSAAVKLNGGNLAPAPQRTLRSTSTPAPEVVMADGTKDDAPKTNGHHDGGAFSGSDSEDESGKGKGPAARSTRSGKVPTLSTKNGKTKRKRRGKKVGGTTVGIDLGPWDVSLVVGSNVLDVRAGGKNGERWRVFVDRVL</sequence>
<dbReference type="InterPro" id="IPR001487">
    <property type="entry name" value="Bromodomain"/>
</dbReference>
<feature type="domain" description="Bromo" evidence="10">
    <location>
        <begin position="274"/>
        <end position="344"/>
    </location>
</feature>
<keyword evidence="12" id="KW-1185">Reference proteome</keyword>
<dbReference type="GO" id="GO:0006368">
    <property type="term" value="P:transcription elongation by RNA polymerase II"/>
    <property type="evidence" value="ECO:0007669"/>
    <property type="project" value="TreeGrafter"/>
</dbReference>
<evidence type="ECO:0000256" key="6">
    <source>
        <dbReference type="ARBA" id="ARBA00023163"/>
    </source>
</evidence>
<feature type="compositionally biased region" description="Pro residues" evidence="9">
    <location>
        <begin position="533"/>
        <end position="543"/>
    </location>
</feature>
<dbReference type="PROSITE" id="PS50014">
    <property type="entry name" value="BROMODOMAIN_2"/>
    <property type="match status" value="2"/>
</dbReference>
<dbReference type="Proteomes" id="UP000886523">
    <property type="component" value="Unassembled WGS sequence"/>
</dbReference>
<evidence type="ECO:0000256" key="7">
    <source>
        <dbReference type="ARBA" id="ARBA00023242"/>
    </source>
</evidence>
<organism evidence="11 12">
    <name type="scientific">Hydnum rufescens UP504</name>
    <dbReference type="NCBI Taxonomy" id="1448309"/>
    <lineage>
        <taxon>Eukaryota</taxon>
        <taxon>Fungi</taxon>
        <taxon>Dikarya</taxon>
        <taxon>Basidiomycota</taxon>
        <taxon>Agaricomycotina</taxon>
        <taxon>Agaricomycetes</taxon>
        <taxon>Cantharellales</taxon>
        <taxon>Hydnaceae</taxon>
        <taxon>Hydnum</taxon>
    </lineage>
</organism>
<comment type="subcellular location">
    <subcellularLocation>
        <location evidence="1">Nucleus</location>
    </subcellularLocation>
</comment>
<dbReference type="GO" id="GO:0016586">
    <property type="term" value="C:RSC-type complex"/>
    <property type="evidence" value="ECO:0007669"/>
    <property type="project" value="InterPro"/>
</dbReference>
<feature type="compositionally biased region" description="Basic and acidic residues" evidence="9">
    <location>
        <begin position="666"/>
        <end position="680"/>
    </location>
</feature>
<dbReference type="InterPro" id="IPR036427">
    <property type="entry name" value="Bromodomain-like_sf"/>
</dbReference>
<feature type="compositionally biased region" description="Polar residues" evidence="9">
    <location>
        <begin position="702"/>
        <end position="715"/>
    </location>
</feature>
<dbReference type="InterPro" id="IPR037382">
    <property type="entry name" value="Rsc/polybromo"/>
</dbReference>
<dbReference type="GO" id="GO:0006338">
    <property type="term" value="P:chromatin remodeling"/>
    <property type="evidence" value="ECO:0007669"/>
    <property type="project" value="InterPro"/>
</dbReference>
<evidence type="ECO:0000256" key="9">
    <source>
        <dbReference type="SAM" id="MobiDB-lite"/>
    </source>
</evidence>
<protein>
    <recommendedName>
        <fullName evidence="10">Bromo domain-containing protein</fullName>
    </recommendedName>
</protein>
<keyword evidence="6" id="KW-0804">Transcription</keyword>
<keyword evidence="7" id="KW-0539">Nucleus</keyword>
<dbReference type="PROSITE" id="PS00633">
    <property type="entry name" value="BROMODOMAIN_1"/>
    <property type="match status" value="1"/>
</dbReference>
<evidence type="ECO:0000313" key="11">
    <source>
        <dbReference type="EMBL" id="KAF9516558.1"/>
    </source>
</evidence>
<dbReference type="OrthoDB" id="6017at2759"/>
<keyword evidence="3" id="KW-0156">Chromatin regulator</keyword>
<dbReference type="PANTHER" id="PTHR16062:SF19">
    <property type="entry name" value="PROTEIN POLYBROMO-1"/>
    <property type="match status" value="1"/>
</dbReference>
<feature type="compositionally biased region" description="Polar residues" evidence="9">
    <location>
        <begin position="416"/>
        <end position="431"/>
    </location>
</feature>
<dbReference type="SMART" id="SM00297">
    <property type="entry name" value="BROMO"/>
    <property type="match status" value="2"/>
</dbReference>
<feature type="compositionally biased region" description="Polar residues" evidence="9">
    <location>
        <begin position="515"/>
        <end position="532"/>
    </location>
</feature>
<dbReference type="Pfam" id="PF00439">
    <property type="entry name" value="Bromodomain"/>
    <property type="match status" value="2"/>
</dbReference>
<evidence type="ECO:0000256" key="2">
    <source>
        <dbReference type="ARBA" id="ARBA00022737"/>
    </source>
</evidence>
<dbReference type="InterPro" id="IPR018359">
    <property type="entry name" value="Bromodomain_CS"/>
</dbReference>
<feature type="compositionally biased region" description="Basic residues" evidence="9">
    <location>
        <begin position="716"/>
        <end position="726"/>
    </location>
</feature>
<feature type="domain" description="Bromo" evidence="10">
    <location>
        <begin position="102"/>
        <end position="172"/>
    </location>
</feature>
<dbReference type="PRINTS" id="PR00503">
    <property type="entry name" value="BROMODOMAIN"/>
</dbReference>
<feature type="compositionally biased region" description="Acidic residues" evidence="9">
    <location>
        <begin position="194"/>
        <end position="207"/>
    </location>
</feature>
<evidence type="ECO:0000256" key="4">
    <source>
        <dbReference type="ARBA" id="ARBA00023015"/>
    </source>
</evidence>
<feature type="compositionally biased region" description="Low complexity" evidence="9">
    <location>
        <begin position="471"/>
        <end position="491"/>
    </location>
</feature>
<proteinExistence type="predicted"/>
<accession>A0A9P6B2K1</accession>
<dbReference type="AlphaFoldDB" id="A0A9P6B2K1"/>
<feature type="region of interest" description="Disordered" evidence="9">
    <location>
        <begin position="368"/>
        <end position="547"/>
    </location>
</feature>
<feature type="compositionally biased region" description="Polar residues" evidence="9">
    <location>
        <begin position="446"/>
        <end position="455"/>
    </location>
</feature>
<feature type="compositionally biased region" description="Polar residues" evidence="9">
    <location>
        <begin position="35"/>
        <end position="52"/>
    </location>
</feature>
<evidence type="ECO:0000313" key="12">
    <source>
        <dbReference type="Proteomes" id="UP000886523"/>
    </source>
</evidence>
<feature type="compositionally biased region" description="Low complexity" evidence="9">
    <location>
        <begin position="375"/>
        <end position="384"/>
    </location>
</feature>
<dbReference type="SUPFAM" id="SSF47370">
    <property type="entry name" value="Bromodomain"/>
    <property type="match status" value="2"/>
</dbReference>
<reference evidence="11" key="1">
    <citation type="journal article" date="2020" name="Nat. Commun.">
        <title>Large-scale genome sequencing of mycorrhizal fungi provides insights into the early evolution of symbiotic traits.</title>
        <authorList>
            <person name="Miyauchi S."/>
            <person name="Kiss E."/>
            <person name="Kuo A."/>
            <person name="Drula E."/>
            <person name="Kohler A."/>
            <person name="Sanchez-Garcia M."/>
            <person name="Morin E."/>
            <person name="Andreopoulos B."/>
            <person name="Barry K.W."/>
            <person name="Bonito G."/>
            <person name="Buee M."/>
            <person name="Carver A."/>
            <person name="Chen C."/>
            <person name="Cichocki N."/>
            <person name="Clum A."/>
            <person name="Culley D."/>
            <person name="Crous P.W."/>
            <person name="Fauchery L."/>
            <person name="Girlanda M."/>
            <person name="Hayes R.D."/>
            <person name="Keri Z."/>
            <person name="LaButti K."/>
            <person name="Lipzen A."/>
            <person name="Lombard V."/>
            <person name="Magnuson J."/>
            <person name="Maillard F."/>
            <person name="Murat C."/>
            <person name="Nolan M."/>
            <person name="Ohm R.A."/>
            <person name="Pangilinan J."/>
            <person name="Pereira M.F."/>
            <person name="Perotto S."/>
            <person name="Peter M."/>
            <person name="Pfister S."/>
            <person name="Riley R."/>
            <person name="Sitrit Y."/>
            <person name="Stielow J.B."/>
            <person name="Szollosi G."/>
            <person name="Zifcakova L."/>
            <person name="Stursova M."/>
            <person name="Spatafora J.W."/>
            <person name="Tedersoo L."/>
            <person name="Vaario L.M."/>
            <person name="Yamada A."/>
            <person name="Yan M."/>
            <person name="Wang P."/>
            <person name="Xu J."/>
            <person name="Bruns T."/>
            <person name="Baldrian P."/>
            <person name="Vilgalys R."/>
            <person name="Dunand C."/>
            <person name="Henrissat B."/>
            <person name="Grigoriev I.V."/>
            <person name="Hibbett D."/>
            <person name="Nagy L.G."/>
            <person name="Martin F.M."/>
        </authorList>
    </citation>
    <scope>NUCLEOTIDE SEQUENCE</scope>
    <source>
        <strain evidence="11">UP504</strain>
    </source>
</reference>
<feature type="compositionally biased region" description="Acidic residues" evidence="9">
    <location>
        <begin position="220"/>
        <end position="235"/>
    </location>
</feature>
<evidence type="ECO:0000256" key="8">
    <source>
        <dbReference type="PROSITE-ProRule" id="PRU00035"/>
    </source>
</evidence>
<feature type="compositionally biased region" description="Low complexity" evidence="9">
    <location>
        <begin position="396"/>
        <end position="415"/>
    </location>
</feature>
<keyword evidence="5 8" id="KW-0103">Bromodomain</keyword>
<gene>
    <name evidence="11" type="ORF">BS47DRAFT_654968</name>
</gene>
<evidence type="ECO:0000259" key="10">
    <source>
        <dbReference type="PROSITE" id="PS50014"/>
    </source>
</evidence>
<evidence type="ECO:0000256" key="3">
    <source>
        <dbReference type="ARBA" id="ARBA00022853"/>
    </source>
</evidence>
<feature type="region of interest" description="Disordered" evidence="9">
    <location>
        <begin position="599"/>
        <end position="621"/>
    </location>
</feature>
<feature type="region of interest" description="Disordered" evidence="9">
    <location>
        <begin position="640"/>
        <end position="732"/>
    </location>
</feature>